<reference evidence="2 3" key="1">
    <citation type="submission" date="2023-05" db="EMBL/GenBank/DDBJ databases">
        <title>A 100% complete, gapless, phased diploid assembly of the Scenedesmus obliquus UTEX 3031 genome.</title>
        <authorList>
            <person name="Biondi T.C."/>
            <person name="Hanschen E.R."/>
            <person name="Kwon T."/>
            <person name="Eng W."/>
            <person name="Kruse C.P.S."/>
            <person name="Koehler S.I."/>
            <person name="Kunde Y."/>
            <person name="Gleasner C.D."/>
            <person name="You Mak K.T."/>
            <person name="Polle J."/>
            <person name="Hovde B.T."/>
            <person name="Starkenburg S.R."/>
        </authorList>
    </citation>
    <scope>NUCLEOTIDE SEQUENCE [LARGE SCALE GENOMIC DNA]</scope>
    <source>
        <strain evidence="2 3">DOE0152z</strain>
    </source>
</reference>
<sequence length="339" mass="35329">MQTRTRSKAAALSDTSSTLPPLPEPVQMSILEHLLASYPEPDAADYILYPFKSTLGWLLSLRLVNKQWSHTIQQHATVAARCRLEALRNLSLLHVYAHFIVTARTYKVKRRNRKVPRKITLNFTDIDGSSCEFTVPRALSKAESSGGLPSHTLMLVACYNALTLPALQQLLADLDCLDQQHAAPMVIKLLTARSSPAAAAAAAAAACSLHASEPPSSSADGNSRADAAVDGSQAAALSHLVPGKPAAAAAATSPPSTPPTHSHTSVANSVEEMIAAVGPLLRQRLVHVVMEGTAASPALYFIPTKNGFHRRLPAAAAAAAAAGPLGDGGEGAGAGGGVE</sequence>
<dbReference type="Proteomes" id="UP001244341">
    <property type="component" value="Chromosome 1b"/>
</dbReference>
<protein>
    <recommendedName>
        <fullName evidence="4">F-box domain-containing protein</fullName>
    </recommendedName>
</protein>
<feature type="region of interest" description="Disordered" evidence="1">
    <location>
        <begin position="245"/>
        <end position="265"/>
    </location>
</feature>
<dbReference type="EMBL" id="CP126208">
    <property type="protein sequence ID" value="WIA08211.1"/>
    <property type="molecule type" value="Genomic_DNA"/>
</dbReference>
<accession>A0ABY8TIT1</accession>
<evidence type="ECO:0008006" key="4">
    <source>
        <dbReference type="Google" id="ProtNLM"/>
    </source>
</evidence>
<keyword evidence="3" id="KW-1185">Reference proteome</keyword>
<gene>
    <name evidence="2" type="ORF">OEZ85_007660</name>
</gene>
<evidence type="ECO:0000313" key="2">
    <source>
        <dbReference type="EMBL" id="WIA08211.1"/>
    </source>
</evidence>
<feature type="region of interest" description="Disordered" evidence="1">
    <location>
        <begin position="1"/>
        <end position="23"/>
    </location>
</feature>
<evidence type="ECO:0000256" key="1">
    <source>
        <dbReference type="SAM" id="MobiDB-lite"/>
    </source>
</evidence>
<organism evidence="2 3">
    <name type="scientific">Tetradesmus obliquus</name>
    <name type="common">Green alga</name>
    <name type="synonym">Acutodesmus obliquus</name>
    <dbReference type="NCBI Taxonomy" id="3088"/>
    <lineage>
        <taxon>Eukaryota</taxon>
        <taxon>Viridiplantae</taxon>
        <taxon>Chlorophyta</taxon>
        <taxon>core chlorophytes</taxon>
        <taxon>Chlorophyceae</taxon>
        <taxon>CS clade</taxon>
        <taxon>Sphaeropleales</taxon>
        <taxon>Scenedesmaceae</taxon>
        <taxon>Tetradesmus</taxon>
    </lineage>
</organism>
<proteinExistence type="predicted"/>
<name>A0ABY8TIT1_TETOB</name>
<evidence type="ECO:0000313" key="3">
    <source>
        <dbReference type="Proteomes" id="UP001244341"/>
    </source>
</evidence>